<dbReference type="GO" id="GO:0046872">
    <property type="term" value="F:metal ion binding"/>
    <property type="evidence" value="ECO:0007669"/>
    <property type="project" value="UniProtKB-KW"/>
</dbReference>
<evidence type="ECO:0000256" key="3">
    <source>
        <dbReference type="ARBA" id="ARBA00007626"/>
    </source>
</evidence>
<evidence type="ECO:0000313" key="18">
    <source>
        <dbReference type="Proteomes" id="UP000653305"/>
    </source>
</evidence>
<keyword evidence="5" id="KW-0819">tRNA processing</keyword>
<dbReference type="OrthoDB" id="46913at2759"/>
<name>A0A830DQV5_9LAMI</name>
<dbReference type="Pfam" id="PF03015">
    <property type="entry name" value="Sterile"/>
    <property type="match status" value="1"/>
</dbReference>
<comment type="catalytic activity">
    <reaction evidence="1">
        <text>Endonucleolytic cleavage of RNA, removing 5'-extranucleotides from tRNA precursor.</text>
        <dbReference type="EC" id="3.1.26.5"/>
    </reaction>
</comment>
<dbReference type="InterPro" id="IPR011990">
    <property type="entry name" value="TPR-like_helical_dom_sf"/>
</dbReference>
<dbReference type="PANTHER" id="PTHR13547:SF13">
    <property type="entry name" value="PROTEINACEOUS RNASE P 2"/>
    <property type="match status" value="1"/>
</dbReference>
<keyword evidence="7" id="KW-0479">Metal-binding</keyword>
<dbReference type="GO" id="GO:0004526">
    <property type="term" value="F:ribonuclease P activity"/>
    <property type="evidence" value="ECO:0007669"/>
    <property type="project" value="UniProtKB-EC"/>
</dbReference>
<evidence type="ECO:0000256" key="2">
    <source>
        <dbReference type="ARBA" id="ARBA00001946"/>
    </source>
</evidence>
<dbReference type="Gene3D" id="3.40.50.11980">
    <property type="match status" value="1"/>
</dbReference>
<evidence type="ECO:0000256" key="12">
    <source>
        <dbReference type="ARBA" id="ARBA00023211"/>
    </source>
</evidence>
<evidence type="ECO:0000259" key="15">
    <source>
        <dbReference type="Pfam" id="PF16953"/>
    </source>
</evidence>
<evidence type="ECO:0000256" key="10">
    <source>
        <dbReference type="ARBA" id="ARBA00022833"/>
    </source>
</evidence>
<evidence type="ECO:0000313" key="17">
    <source>
        <dbReference type="EMBL" id="GFQ08072.1"/>
    </source>
</evidence>
<evidence type="ECO:0000256" key="5">
    <source>
        <dbReference type="ARBA" id="ARBA00022694"/>
    </source>
</evidence>
<feature type="region of interest" description="Disordered" evidence="13">
    <location>
        <begin position="17"/>
        <end position="37"/>
    </location>
</feature>
<keyword evidence="12" id="KW-0464">Manganese</keyword>
<keyword evidence="8" id="KW-0677">Repeat</keyword>
<sequence>VILSFINPQHYATQTATMNHHNPRRKKQKLTPEAQFRSSLDHCTRTKNLSAAISLYESSPSQTLTLNNLNSFLYICSESLSDPANLQSAIEFGFKLFRDHKKDNFKPNEATLTAVARLASAKGDGDYAFELAKSVKNYAVAPKLRTFVPALICFCGGGAADKAYEVEEHVESVGLRLEESELAALLKVSVETEREKKVYEYLHKMRTILREVNESTVAIIESWFRGKNATGVGLVNLAQDRIKEAITRNGGGYHGLGWLGEGEWVPRRSNIASDGKCCACGEQLVCVDIDRAETEKFAQSIASLAMERELQTNFKEFQDWLGQLSEYETVIDGANIGLYQQNFAEGGFSIAQLDAVVKEVHSKSKKQPLVVLHKKRVRSLLEDASKRELIEEWMDKGVLYGTPYGSNDDWYWLYAAVKLKCLLVTNDEMRDHIFELLGSNFFFRWKERHQRLYLDMSRKIKTVMKLIDLYGPYLFFKGVYDDMNLEKLRRTAKESGIETDMFYFDPKMINWEDYFMKTHIPGIRLYLDMSRKIKTVMKLIDLYGPYLFFKGVYDDMNLEKLRRTAKESGIETDMFYFDPKMINWEDYFMKTHIPGIAFPSFVDPRMFW</sequence>
<keyword evidence="6" id="KW-0540">Nuclease</keyword>
<comment type="caution">
    <text evidence="17">The sequence shown here is derived from an EMBL/GenBank/DDBJ whole genome shotgun (WGS) entry which is preliminary data.</text>
</comment>
<dbReference type="InterPro" id="IPR033640">
    <property type="entry name" value="FAR_C"/>
</dbReference>
<evidence type="ECO:0000256" key="1">
    <source>
        <dbReference type="ARBA" id="ARBA00000928"/>
    </source>
</evidence>
<evidence type="ECO:0000256" key="11">
    <source>
        <dbReference type="ARBA" id="ARBA00022842"/>
    </source>
</evidence>
<keyword evidence="10" id="KW-0862">Zinc</keyword>
<dbReference type="GO" id="GO:0001682">
    <property type="term" value="P:tRNA 5'-leader removal"/>
    <property type="evidence" value="ECO:0007669"/>
    <property type="project" value="TreeGrafter"/>
</dbReference>
<feature type="domain" description="PRORP" evidence="15">
    <location>
        <begin position="271"/>
        <end position="466"/>
    </location>
</feature>
<dbReference type="Pfam" id="PF17177">
    <property type="entry name" value="PPR_long"/>
    <property type="match status" value="1"/>
</dbReference>
<evidence type="ECO:0000256" key="8">
    <source>
        <dbReference type="ARBA" id="ARBA00022737"/>
    </source>
</evidence>
<comment type="similarity">
    <text evidence="3">Belongs to the PPR family. P subfamily.</text>
</comment>
<evidence type="ECO:0000256" key="6">
    <source>
        <dbReference type="ARBA" id="ARBA00022722"/>
    </source>
</evidence>
<feature type="domain" description="PROP1-like PPR" evidence="16">
    <location>
        <begin position="24"/>
        <end position="229"/>
    </location>
</feature>
<gene>
    <name evidence="17" type="ORF">PHJA_002951200</name>
</gene>
<evidence type="ECO:0000256" key="7">
    <source>
        <dbReference type="ARBA" id="ARBA00022723"/>
    </source>
</evidence>
<dbReference type="FunFam" id="3.40.50.11980:FF:000002">
    <property type="entry name" value="Proteinaceous RNase P 2"/>
    <property type="match status" value="1"/>
</dbReference>
<dbReference type="EC" id="3.1.26.5" evidence="4"/>
<evidence type="ECO:0000259" key="16">
    <source>
        <dbReference type="Pfam" id="PF17177"/>
    </source>
</evidence>
<protein>
    <recommendedName>
        <fullName evidence="4">ribonuclease P</fullName>
        <ecNumber evidence="4">3.1.26.5</ecNumber>
    </recommendedName>
</protein>
<keyword evidence="18" id="KW-1185">Reference proteome</keyword>
<organism evidence="17 18">
    <name type="scientific">Phtheirospermum japonicum</name>
    <dbReference type="NCBI Taxonomy" id="374723"/>
    <lineage>
        <taxon>Eukaryota</taxon>
        <taxon>Viridiplantae</taxon>
        <taxon>Streptophyta</taxon>
        <taxon>Embryophyta</taxon>
        <taxon>Tracheophyta</taxon>
        <taxon>Spermatophyta</taxon>
        <taxon>Magnoliopsida</taxon>
        <taxon>eudicotyledons</taxon>
        <taxon>Gunneridae</taxon>
        <taxon>Pentapetalae</taxon>
        <taxon>asterids</taxon>
        <taxon>lamiids</taxon>
        <taxon>Lamiales</taxon>
        <taxon>Orobanchaceae</taxon>
        <taxon>Orobanchaceae incertae sedis</taxon>
        <taxon>Phtheirospermum</taxon>
    </lineage>
</organism>
<dbReference type="Pfam" id="PF16953">
    <property type="entry name" value="PRORP"/>
    <property type="match status" value="1"/>
</dbReference>
<dbReference type="InterPro" id="IPR033443">
    <property type="entry name" value="PROP1-like_PPR_dom"/>
</dbReference>
<evidence type="ECO:0000256" key="4">
    <source>
        <dbReference type="ARBA" id="ARBA00012179"/>
    </source>
</evidence>
<dbReference type="InterPro" id="IPR031595">
    <property type="entry name" value="PRORP_C"/>
</dbReference>
<accession>A0A830DQV5</accession>
<dbReference type="AlphaFoldDB" id="A0A830DQV5"/>
<keyword evidence="11" id="KW-0460">Magnesium</keyword>
<dbReference type="PANTHER" id="PTHR13547">
    <property type="match status" value="1"/>
</dbReference>
<evidence type="ECO:0000256" key="9">
    <source>
        <dbReference type="ARBA" id="ARBA00022801"/>
    </source>
</evidence>
<dbReference type="Proteomes" id="UP000653305">
    <property type="component" value="Unassembled WGS sequence"/>
</dbReference>
<feature type="domain" description="Fatty acyl-CoA reductase C-terminal" evidence="14">
    <location>
        <begin position="529"/>
        <end position="596"/>
    </location>
</feature>
<comment type="cofactor">
    <cofactor evidence="2">
        <name>Mg(2+)</name>
        <dbReference type="ChEBI" id="CHEBI:18420"/>
    </cofactor>
</comment>
<dbReference type="Gene3D" id="1.25.40.10">
    <property type="entry name" value="Tetratricopeptide repeat domain"/>
    <property type="match status" value="1"/>
</dbReference>
<feature type="non-terminal residue" evidence="17">
    <location>
        <position position="608"/>
    </location>
</feature>
<dbReference type="EMBL" id="BMAC01002872">
    <property type="protein sequence ID" value="GFQ08072.1"/>
    <property type="molecule type" value="Genomic_DNA"/>
</dbReference>
<evidence type="ECO:0000259" key="14">
    <source>
        <dbReference type="Pfam" id="PF03015"/>
    </source>
</evidence>
<reference evidence="17" key="1">
    <citation type="submission" date="2020-07" db="EMBL/GenBank/DDBJ databases">
        <title>Ethylene signaling mediates host invasion by parasitic plants.</title>
        <authorList>
            <person name="Yoshida S."/>
        </authorList>
    </citation>
    <scope>NUCLEOTIDE SEQUENCE</scope>
    <source>
        <strain evidence="17">Okayama</strain>
    </source>
</reference>
<dbReference type="CDD" id="cd09071">
    <property type="entry name" value="FAR_C"/>
    <property type="match status" value="2"/>
</dbReference>
<proteinExistence type="inferred from homology"/>
<evidence type="ECO:0000256" key="13">
    <source>
        <dbReference type="SAM" id="MobiDB-lite"/>
    </source>
</evidence>
<keyword evidence="9" id="KW-0378">Hydrolase</keyword>